<name>A0A1M5R4M3_9FLAO</name>
<evidence type="ECO:0000313" key="3">
    <source>
        <dbReference type="Proteomes" id="UP000184384"/>
    </source>
</evidence>
<sequence length="98" mass="11417">MTKAEIDNYSSILLLISTERCSVCVALDQRLKPWIQEKFPNLEYRKIKLEDFPILRGDLMVFSAPVILLFQNGREVFRKAGVFSLEQTFEEINRSMMG</sequence>
<proteinExistence type="predicted"/>
<dbReference type="Proteomes" id="UP000237771">
    <property type="component" value="Unassembled WGS sequence"/>
</dbReference>
<dbReference type="Gene3D" id="3.40.30.10">
    <property type="entry name" value="Glutaredoxin"/>
    <property type="match status" value="1"/>
</dbReference>
<evidence type="ECO:0000313" key="1">
    <source>
        <dbReference type="EMBL" id="PRZ21605.1"/>
    </source>
</evidence>
<organism evidence="2 3">
    <name type="scientific">Flavobacterium granuli</name>
    <dbReference type="NCBI Taxonomy" id="280093"/>
    <lineage>
        <taxon>Bacteria</taxon>
        <taxon>Pseudomonadati</taxon>
        <taxon>Bacteroidota</taxon>
        <taxon>Flavobacteriia</taxon>
        <taxon>Flavobacteriales</taxon>
        <taxon>Flavobacteriaceae</taxon>
        <taxon>Flavobacterium</taxon>
    </lineage>
</organism>
<evidence type="ECO:0008006" key="5">
    <source>
        <dbReference type="Google" id="ProtNLM"/>
    </source>
</evidence>
<dbReference type="AlphaFoldDB" id="A0A1M5R4M3"/>
<reference evidence="3" key="1">
    <citation type="submission" date="2016-11" db="EMBL/GenBank/DDBJ databases">
        <authorList>
            <person name="Varghese N."/>
            <person name="Submissions S."/>
        </authorList>
    </citation>
    <scope>NUCLEOTIDE SEQUENCE [LARGE SCALE GENOMIC DNA]</scope>
    <source>
        <strain evidence="3">DSM 19729</strain>
    </source>
</reference>
<dbReference type="InterPro" id="IPR036249">
    <property type="entry name" value="Thioredoxin-like_sf"/>
</dbReference>
<reference evidence="2" key="2">
    <citation type="submission" date="2016-11" db="EMBL/GenBank/DDBJ databases">
        <authorList>
            <person name="Jaros S."/>
            <person name="Januszkiewicz K."/>
            <person name="Wedrychowicz H."/>
        </authorList>
    </citation>
    <scope>NUCLEOTIDE SEQUENCE [LARGE SCALE GENOMIC DNA]</scope>
    <source>
        <strain evidence="2">DSM 19729</strain>
    </source>
</reference>
<dbReference type="OrthoDB" id="411356at2"/>
<dbReference type="EMBL" id="FQWO01000009">
    <property type="protein sequence ID" value="SHH21151.1"/>
    <property type="molecule type" value="Genomic_DNA"/>
</dbReference>
<dbReference type="STRING" id="280093.SAMN05443373_10943"/>
<dbReference type="EMBL" id="PVUB01000008">
    <property type="protein sequence ID" value="PRZ21605.1"/>
    <property type="molecule type" value="Genomic_DNA"/>
</dbReference>
<dbReference type="SUPFAM" id="SSF52833">
    <property type="entry name" value="Thioredoxin-like"/>
    <property type="match status" value="1"/>
</dbReference>
<protein>
    <recommendedName>
        <fullName evidence="5">Thioredoxin</fullName>
    </recommendedName>
</protein>
<dbReference type="RefSeq" id="WP_072944621.1">
    <property type="nucleotide sequence ID" value="NZ_FQWO01000009.1"/>
</dbReference>
<evidence type="ECO:0000313" key="2">
    <source>
        <dbReference type="EMBL" id="SHH21151.1"/>
    </source>
</evidence>
<dbReference type="CDD" id="cd02947">
    <property type="entry name" value="TRX_family"/>
    <property type="match status" value="1"/>
</dbReference>
<gene>
    <name evidence="1" type="ORF">BC624_10844</name>
    <name evidence="2" type="ORF">SAMN05443373_10943</name>
</gene>
<reference evidence="1 4" key="3">
    <citation type="submission" date="2018-03" db="EMBL/GenBank/DDBJ databases">
        <title>Genomic Encyclopedia of Archaeal and Bacterial Type Strains, Phase II (KMG-II): from individual species to whole genera.</title>
        <authorList>
            <person name="Goeker M."/>
        </authorList>
    </citation>
    <scope>NUCLEOTIDE SEQUENCE [LARGE SCALE GENOMIC DNA]</scope>
    <source>
        <strain evidence="1 4">DSM 17797</strain>
    </source>
</reference>
<accession>A0A1M5R4M3</accession>
<dbReference type="Proteomes" id="UP000184384">
    <property type="component" value="Unassembled WGS sequence"/>
</dbReference>
<evidence type="ECO:0000313" key="4">
    <source>
        <dbReference type="Proteomes" id="UP000237771"/>
    </source>
</evidence>
<keyword evidence="4" id="KW-1185">Reference proteome</keyword>